<accession>A0A382HCF2</accession>
<reference evidence="1" key="1">
    <citation type="submission" date="2018-05" db="EMBL/GenBank/DDBJ databases">
        <authorList>
            <person name="Lanie J.A."/>
            <person name="Ng W.-L."/>
            <person name="Kazmierczak K.M."/>
            <person name="Andrzejewski T.M."/>
            <person name="Davidsen T.M."/>
            <person name="Wayne K.J."/>
            <person name="Tettelin H."/>
            <person name="Glass J.I."/>
            <person name="Rusch D."/>
            <person name="Podicherti R."/>
            <person name="Tsui H.-C.T."/>
            <person name="Winkler M.E."/>
        </authorList>
    </citation>
    <scope>NUCLEOTIDE SEQUENCE</scope>
</reference>
<dbReference type="EMBL" id="UINC01060469">
    <property type="protein sequence ID" value="SVB85008.1"/>
    <property type="molecule type" value="Genomic_DNA"/>
</dbReference>
<dbReference type="InterPro" id="IPR021312">
    <property type="entry name" value="DUF2889"/>
</dbReference>
<sequence>MTVSPSVSRKQLHTREIKCIGYERDDGLWDIEGRITDTKTYSYDNEDRGIVISGSPVHDMTIRLTIDEDLLVHEAEAHTLSSPFNICPNIANSVEKLRGLRISSGWRKSVRDKIGGTNGCTHITQLLIGPLATTAYQTIVPLKRHPHKNKNPSRRPSIIDTCYGWSAKGPIVKRFWPQYYKETE</sequence>
<name>A0A382HCF2_9ZZZZ</name>
<gene>
    <name evidence="1" type="ORF">METZ01_LOCUS237862</name>
</gene>
<evidence type="ECO:0000313" key="1">
    <source>
        <dbReference type="EMBL" id="SVB85008.1"/>
    </source>
</evidence>
<organism evidence="1">
    <name type="scientific">marine metagenome</name>
    <dbReference type="NCBI Taxonomy" id="408172"/>
    <lineage>
        <taxon>unclassified sequences</taxon>
        <taxon>metagenomes</taxon>
        <taxon>ecological metagenomes</taxon>
    </lineage>
</organism>
<proteinExistence type="predicted"/>
<evidence type="ECO:0008006" key="2">
    <source>
        <dbReference type="Google" id="ProtNLM"/>
    </source>
</evidence>
<dbReference type="AlphaFoldDB" id="A0A382HCF2"/>
<dbReference type="Pfam" id="PF11136">
    <property type="entry name" value="DUF2889"/>
    <property type="match status" value="1"/>
</dbReference>
<protein>
    <recommendedName>
        <fullName evidence="2">DUF2889 domain-containing protein</fullName>
    </recommendedName>
</protein>